<evidence type="ECO:0000256" key="7">
    <source>
        <dbReference type="ARBA" id="ARBA00022989"/>
    </source>
</evidence>
<dbReference type="GO" id="GO:0005886">
    <property type="term" value="C:plasma membrane"/>
    <property type="evidence" value="ECO:0007669"/>
    <property type="project" value="UniProtKB-SubCell"/>
</dbReference>
<sequence>MFLLDNIINIADFLWSNIIGYVLLGVGLFYTIRLGFPQIRYAKDIKDVLKKNLKSDDNVSGFGALAAAVGGQVGTGSLVGVASAIVAGGPGAIFWMWVTSILGMVITFAETVLGQVYRVKLSDGTYRGGPAYYIRNGLGKKVLGVITAFLYIIGVGLCIAFMQTNSIAKGFQGVIEFNPIIVGVIVTILAGIITIGGVKRLTKVTGYLVPIMALFYVFVVFVIIITNITKLPSVIALIFKSAFSAQAAVGGIIGHSIMDAFRNGVARGLFSNDAGNGIAGIMHSSADVDHPAEQGFLGMFGTFVTTCIICSLTAFAILLTGVLGNGSDGINLVQDAFSAQIGYVGRWVVALSMAFFGFTTLIADLFYGEANIIHIFKDKFKIPLWIYRIFAAVMFIVSTKMSLDVVWGLIDVFVGILVFINVITLMFLFKSVKVVLDDYENQKQKGKKPVWDKTNNSLYTDQGEYNNFDI</sequence>
<dbReference type="InterPro" id="IPR001463">
    <property type="entry name" value="Na/Ala_symport"/>
</dbReference>
<keyword evidence="3 9" id="KW-0813">Transport</keyword>
<dbReference type="AlphaFoldDB" id="A0A2N6UKR0"/>
<dbReference type="Gene3D" id="1.20.1740.10">
    <property type="entry name" value="Amino acid/polyamine transporter I"/>
    <property type="match status" value="1"/>
</dbReference>
<dbReference type="Proteomes" id="UP000235658">
    <property type="component" value="Unassembled WGS sequence"/>
</dbReference>
<dbReference type="Pfam" id="PF01235">
    <property type="entry name" value="Na_Ala_symp"/>
    <property type="match status" value="1"/>
</dbReference>
<feature type="transmembrane region" description="Helical" evidence="9">
    <location>
        <begin position="142"/>
        <end position="162"/>
    </location>
</feature>
<dbReference type="FunFam" id="1.20.1740.10:FF:000004">
    <property type="entry name" value="Sodium:alanine symporter family protein"/>
    <property type="match status" value="1"/>
</dbReference>
<keyword evidence="5 9" id="KW-0812">Transmembrane</keyword>
<keyword evidence="7 9" id="KW-1133">Transmembrane helix</keyword>
<evidence type="ECO:0000256" key="3">
    <source>
        <dbReference type="ARBA" id="ARBA00022448"/>
    </source>
</evidence>
<dbReference type="EMBL" id="PNHP01000001">
    <property type="protein sequence ID" value="PMC82438.1"/>
    <property type="molecule type" value="Genomic_DNA"/>
</dbReference>
<dbReference type="PANTHER" id="PTHR30330:SF1">
    <property type="entry name" value="AMINO-ACID CARRIER PROTEIN ALST"/>
    <property type="match status" value="1"/>
</dbReference>
<name>A0A2N6UKR0_9FIRM</name>
<feature type="transmembrane region" description="Helical" evidence="9">
    <location>
        <begin position="344"/>
        <end position="368"/>
    </location>
</feature>
<comment type="subcellular location">
    <subcellularLocation>
        <location evidence="1 9">Cell membrane</location>
        <topology evidence="1 9">Multi-pass membrane protein</topology>
    </subcellularLocation>
</comment>
<comment type="caution">
    <text evidence="10">The sequence shown here is derived from an EMBL/GenBank/DDBJ whole genome shotgun (WGS) entry which is preliminary data.</text>
</comment>
<proteinExistence type="inferred from homology"/>
<evidence type="ECO:0000256" key="2">
    <source>
        <dbReference type="ARBA" id="ARBA00009261"/>
    </source>
</evidence>
<comment type="similarity">
    <text evidence="2 9">Belongs to the alanine or glycine:cation symporter (AGCS) (TC 2.A.25) family.</text>
</comment>
<evidence type="ECO:0000256" key="9">
    <source>
        <dbReference type="RuleBase" id="RU363064"/>
    </source>
</evidence>
<evidence type="ECO:0000256" key="4">
    <source>
        <dbReference type="ARBA" id="ARBA00022475"/>
    </source>
</evidence>
<evidence type="ECO:0000313" key="10">
    <source>
        <dbReference type="EMBL" id="PMC82438.1"/>
    </source>
</evidence>
<feature type="transmembrane region" description="Helical" evidence="9">
    <location>
        <begin position="300"/>
        <end position="324"/>
    </location>
</feature>
<keyword evidence="8 9" id="KW-0472">Membrane</keyword>
<dbReference type="PANTHER" id="PTHR30330">
    <property type="entry name" value="AGSS FAMILY TRANSPORTER, SODIUM-ALANINE"/>
    <property type="match status" value="1"/>
</dbReference>
<evidence type="ECO:0000313" key="11">
    <source>
        <dbReference type="Proteomes" id="UP000235658"/>
    </source>
</evidence>
<feature type="transmembrane region" description="Helical" evidence="9">
    <location>
        <begin position="174"/>
        <end position="195"/>
    </location>
</feature>
<feature type="transmembrane region" description="Helical" evidence="9">
    <location>
        <begin position="405"/>
        <end position="429"/>
    </location>
</feature>
<evidence type="ECO:0000256" key="1">
    <source>
        <dbReference type="ARBA" id="ARBA00004651"/>
    </source>
</evidence>
<reference evidence="10 11" key="1">
    <citation type="submission" date="2017-09" db="EMBL/GenBank/DDBJ databases">
        <title>Bacterial strain isolated from the female urinary microbiota.</title>
        <authorList>
            <person name="Thomas-White K."/>
            <person name="Kumar N."/>
            <person name="Forster S."/>
            <person name="Putonti C."/>
            <person name="Lawley T."/>
            <person name="Wolfe A.J."/>
        </authorList>
    </citation>
    <scope>NUCLEOTIDE SEQUENCE [LARGE SCALE GENOMIC DNA]</scope>
    <source>
        <strain evidence="10 11">UMB0204</strain>
    </source>
</reference>
<feature type="transmembrane region" description="Helical" evidence="9">
    <location>
        <begin position="92"/>
        <end position="113"/>
    </location>
</feature>
<dbReference type="PRINTS" id="PR00175">
    <property type="entry name" value="NAALASMPORT"/>
</dbReference>
<dbReference type="NCBIfam" id="TIGR00835">
    <property type="entry name" value="agcS"/>
    <property type="match status" value="1"/>
</dbReference>
<dbReference type="GeneID" id="84577860"/>
<dbReference type="PROSITE" id="PS00873">
    <property type="entry name" value="NA_ALANINE_SYMP"/>
    <property type="match status" value="1"/>
</dbReference>
<accession>A0A2N6UKR0</accession>
<evidence type="ECO:0000256" key="6">
    <source>
        <dbReference type="ARBA" id="ARBA00022847"/>
    </source>
</evidence>
<protein>
    <submittedName>
        <fullName evidence="10">Alanine:cation symporter family protein</fullName>
    </submittedName>
</protein>
<feature type="transmembrane region" description="Helical" evidence="9">
    <location>
        <begin position="380"/>
        <end position="399"/>
    </location>
</feature>
<evidence type="ECO:0000256" key="8">
    <source>
        <dbReference type="ARBA" id="ARBA00023136"/>
    </source>
</evidence>
<dbReference type="GO" id="GO:0005283">
    <property type="term" value="F:amino acid:sodium symporter activity"/>
    <property type="evidence" value="ECO:0007669"/>
    <property type="project" value="InterPro"/>
</dbReference>
<keyword evidence="6 9" id="KW-0769">Symport</keyword>
<gene>
    <name evidence="10" type="ORF">CJ192_01550</name>
</gene>
<organism evidence="10 11">
    <name type="scientific">Anaerococcus hydrogenalis</name>
    <dbReference type="NCBI Taxonomy" id="33029"/>
    <lineage>
        <taxon>Bacteria</taxon>
        <taxon>Bacillati</taxon>
        <taxon>Bacillota</taxon>
        <taxon>Tissierellia</taxon>
        <taxon>Tissierellales</taxon>
        <taxon>Peptoniphilaceae</taxon>
        <taxon>Anaerococcus</taxon>
    </lineage>
</organism>
<feature type="transmembrane region" description="Helical" evidence="9">
    <location>
        <begin position="13"/>
        <end position="36"/>
    </location>
</feature>
<dbReference type="RefSeq" id="WP_004816438.1">
    <property type="nucleotide sequence ID" value="NZ_CAUPDS010000001.1"/>
</dbReference>
<keyword evidence="4 9" id="KW-1003">Cell membrane</keyword>
<evidence type="ECO:0000256" key="5">
    <source>
        <dbReference type="ARBA" id="ARBA00022692"/>
    </source>
</evidence>
<feature type="transmembrane region" description="Helical" evidence="9">
    <location>
        <begin position="207"/>
        <end position="228"/>
    </location>
</feature>
<feature type="transmembrane region" description="Helical" evidence="9">
    <location>
        <begin position="234"/>
        <end position="253"/>
    </location>
</feature>
<feature type="transmembrane region" description="Helical" evidence="9">
    <location>
        <begin position="59"/>
        <end position="86"/>
    </location>
</feature>